<organism evidence="2 3">
    <name type="scientific">Actinomadura yumaensis</name>
    <dbReference type="NCBI Taxonomy" id="111807"/>
    <lineage>
        <taxon>Bacteria</taxon>
        <taxon>Bacillati</taxon>
        <taxon>Actinomycetota</taxon>
        <taxon>Actinomycetes</taxon>
        <taxon>Streptosporangiales</taxon>
        <taxon>Thermomonosporaceae</taxon>
        <taxon>Actinomadura</taxon>
    </lineage>
</organism>
<dbReference type="PROSITE" id="PS51819">
    <property type="entry name" value="VOC"/>
    <property type="match status" value="1"/>
</dbReference>
<dbReference type="PANTHER" id="PTHR36113:SF3">
    <property type="entry name" value="SLL5075 PROTEIN"/>
    <property type="match status" value="1"/>
</dbReference>
<dbReference type="InterPro" id="IPR029068">
    <property type="entry name" value="Glyas_Bleomycin-R_OHBP_Dase"/>
</dbReference>
<dbReference type="Gene3D" id="3.10.180.10">
    <property type="entry name" value="2,3-Dihydroxybiphenyl 1,2-Dioxygenase, domain 1"/>
    <property type="match status" value="1"/>
</dbReference>
<keyword evidence="3" id="KW-1185">Reference proteome</keyword>
<name>A0ABW2CRC7_9ACTN</name>
<feature type="domain" description="VOC" evidence="1">
    <location>
        <begin position="9"/>
        <end position="136"/>
    </location>
</feature>
<dbReference type="InterPro" id="IPR037523">
    <property type="entry name" value="VOC_core"/>
</dbReference>
<evidence type="ECO:0000259" key="1">
    <source>
        <dbReference type="PROSITE" id="PS51819"/>
    </source>
</evidence>
<dbReference type="PANTHER" id="PTHR36113">
    <property type="entry name" value="LYASE, PUTATIVE-RELATED-RELATED"/>
    <property type="match status" value="1"/>
</dbReference>
<evidence type="ECO:0000313" key="2">
    <source>
        <dbReference type="EMBL" id="MFC6884189.1"/>
    </source>
</evidence>
<gene>
    <name evidence="2" type="ORF">ACFQKB_30820</name>
</gene>
<dbReference type="InterPro" id="IPR051332">
    <property type="entry name" value="Fosfomycin_Res_Enzymes"/>
</dbReference>
<proteinExistence type="predicted"/>
<dbReference type="EMBL" id="JBHSXS010000025">
    <property type="protein sequence ID" value="MFC6884189.1"/>
    <property type="molecule type" value="Genomic_DNA"/>
</dbReference>
<dbReference type="Pfam" id="PF00903">
    <property type="entry name" value="Glyoxalase"/>
    <property type="match status" value="1"/>
</dbReference>
<evidence type="ECO:0000313" key="3">
    <source>
        <dbReference type="Proteomes" id="UP001596380"/>
    </source>
</evidence>
<comment type="caution">
    <text evidence="2">The sequence shown here is derived from an EMBL/GenBank/DDBJ whole genome shotgun (WGS) entry which is preliminary data.</text>
</comment>
<accession>A0ABW2CRC7</accession>
<reference evidence="3" key="1">
    <citation type="journal article" date="2019" name="Int. J. Syst. Evol. Microbiol.">
        <title>The Global Catalogue of Microorganisms (GCM) 10K type strain sequencing project: providing services to taxonomists for standard genome sequencing and annotation.</title>
        <authorList>
            <consortium name="The Broad Institute Genomics Platform"/>
            <consortium name="The Broad Institute Genome Sequencing Center for Infectious Disease"/>
            <person name="Wu L."/>
            <person name="Ma J."/>
        </authorList>
    </citation>
    <scope>NUCLEOTIDE SEQUENCE [LARGE SCALE GENOMIC DNA]</scope>
    <source>
        <strain evidence="3">JCM 3369</strain>
    </source>
</reference>
<dbReference type="InterPro" id="IPR004360">
    <property type="entry name" value="Glyas_Fos-R_dOase_dom"/>
</dbReference>
<dbReference type="CDD" id="cd06587">
    <property type="entry name" value="VOC"/>
    <property type="match status" value="1"/>
</dbReference>
<protein>
    <submittedName>
        <fullName evidence="2">VOC family protein</fullName>
    </submittedName>
</protein>
<dbReference type="RefSeq" id="WP_160821375.1">
    <property type="nucleotide sequence ID" value="NZ_JBHSXE010000001.1"/>
</dbReference>
<dbReference type="SUPFAM" id="SSF54593">
    <property type="entry name" value="Glyoxalase/Bleomycin resistance protein/Dihydroxybiphenyl dioxygenase"/>
    <property type="match status" value="1"/>
</dbReference>
<dbReference type="Proteomes" id="UP001596380">
    <property type="component" value="Unassembled WGS sequence"/>
</dbReference>
<sequence length="151" mass="16853">MATGLTRARWTHIALPTGDLDKAIGFYTSLTPLVVVERFSDDAGESAWLSNEGQVETPFVLVLVSFDGDRVKELGLLRPFAHIDIEVPERADVDALAERARELGCLHWEPRDLPDPVGYVCALKDPDGNVIEISHNQKVFDTVRRLWGEKT</sequence>